<feature type="compositionally biased region" description="Basic residues" evidence="6">
    <location>
        <begin position="425"/>
        <end position="434"/>
    </location>
</feature>
<keyword evidence="10" id="KW-1185">Reference proteome</keyword>
<dbReference type="GO" id="GO:0005737">
    <property type="term" value="C:cytoplasm"/>
    <property type="evidence" value="ECO:0007669"/>
    <property type="project" value="TreeGrafter"/>
</dbReference>
<feature type="transmembrane region" description="Helical" evidence="7">
    <location>
        <begin position="173"/>
        <end position="196"/>
    </location>
</feature>
<evidence type="ECO:0000256" key="7">
    <source>
        <dbReference type="SAM" id="Phobius"/>
    </source>
</evidence>
<dbReference type="PANTHER" id="PTHR12064">
    <property type="entry name" value="METAL TRANSPORTER CNNM"/>
    <property type="match status" value="1"/>
</dbReference>
<keyword evidence="2 5" id="KW-0812">Transmembrane</keyword>
<dbReference type="AlphaFoldDB" id="A0A0C9X6F3"/>
<dbReference type="CDD" id="cd04590">
    <property type="entry name" value="CBS_pair_CorC_HlyC_assoc"/>
    <property type="match status" value="1"/>
</dbReference>
<feature type="compositionally biased region" description="Basic and acidic residues" evidence="6">
    <location>
        <begin position="817"/>
        <end position="850"/>
    </location>
</feature>
<proteinExistence type="predicted"/>
<dbReference type="OrthoDB" id="5353557at2759"/>
<evidence type="ECO:0000256" key="4">
    <source>
        <dbReference type="ARBA" id="ARBA00023136"/>
    </source>
</evidence>
<name>A0A0C9X6F3_9AGAR</name>
<feature type="transmembrane region" description="Helical" evidence="7">
    <location>
        <begin position="58"/>
        <end position="82"/>
    </location>
</feature>
<dbReference type="GO" id="GO:0030026">
    <property type="term" value="P:intracellular manganese ion homeostasis"/>
    <property type="evidence" value="ECO:0007669"/>
    <property type="project" value="TreeGrafter"/>
</dbReference>
<comment type="subcellular location">
    <subcellularLocation>
        <location evidence="1">Membrane</location>
        <topology evidence="1">Multi-pass membrane protein</topology>
    </subcellularLocation>
</comment>
<evidence type="ECO:0000256" key="3">
    <source>
        <dbReference type="ARBA" id="ARBA00022989"/>
    </source>
</evidence>
<sequence>MVPVPTSLRHAHSSRLLYTFLTLSAQHVQRLLRRDGATLVNPHERRTTRFDPHTPKEIVFVILIPVLVLLSGVFAGLTLGYMSLDETQLNVLSISGTPKQKEYANKIKPVRKNGHLLLVTLLLANMIVNETLPVIADPVLGGGLPSVVVSTVLIVIFAEIIPQSLFTRHGLYLGAKMAGFTQFLIYTMGIIAWPVAKFLEFVLGRHHGIIYRRAELKELIAMHSSHATHGGDLKTDTVTIIGATLDLQEKVVKQAMTPISDVFMLSIDSKLDYNTLTKVCGTGHSRIPVYEEVDVLVSSIAPNGTITPGSAREQPRTQRVKKIVGILLVKQCVLLDPKDATPLRNIRLNKVPFVPNNEPLLGILDKFQEGRSHMAIVSRFSVEKAASVKKAVKQGLTQRLRKRVGMDTDSDTDSSEDEKSDGNRKTRAGRRRANRNKDIEEGVTEDGTTLEGDSPRINEIDFAKSSEKNDQTTARKFARKDKKSHSGAEGENNDSVAAAGDEGKKSKITTFQFPAAAMEMASMSMLEQRMPADAVLAKENAEEFLQNFEPAVMPLGIITLEDVLEELIGEEIYDEFDPQGAHGDPYEIPADHSHEARTAAGINVETVDISPNIKTPTPIFKPMALKGLGFLRSRSAPPVPRDEVPHIENNIIDPQSHGDVGATTALTLNPTMESQATAVEMPKPMLVPGDVCPVVAEQPSGSFVGIGSSTVDETKLKPVATGPSILLPAISAVDPRSTSPAPSLEAILLDRKRRLAAASSGSTFPSVPPSVASSIANLTLGVNDASTPSVARAVGGTPKGTRFKSSPLITGKSEVVGGKDEKGSELRKDGGEEEGRISNKMEKSGPDIPE</sequence>
<evidence type="ECO:0000313" key="10">
    <source>
        <dbReference type="Proteomes" id="UP000054477"/>
    </source>
</evidence>
<dbReference type="Proteomes" id="UP000054477">
    <property type="component" value="Unassembled WGS sequence"/>
</dbReference>
<feature type="transmembrane region" description="Helical" evidence="7">
    <location>
        <begin position="142"/>
        <end position="161"/>
    </location>
</feature>
<feature type="domain" description="CNNM transmembrane" evidence="8">
    <location>
        <begin position="53"/>
        <end position="237"/>
    </location>
</feature>
<feature type="region of interest" description="Disordered" evidence="6">
    <location>
        <begin position="399"/>
        <end position="502"/>
    </location>
</feature>
<dbReference type="InterPro" id="IPR002550">
    <property type="entry name" value="CNNM"/>
</dbReference>
<dbReference type="EMBL" id="KN838622">
    <property type="protein sequence ID" value="KIK00621.1"/>
    <property type="molecule type" value="Genomic_DNA"/>
</dbReference>
<dbReference type="SUPFAM" id="SSF54631">
    <property type="entry name" value="CBS-domain pair"/>
    <property type="match status" value="1"/>
</dbReference>
<evidence type="ECO:0000256" key="2">
    <source>
        <dbReference type="ARBA" id="ARBA00022692"/>
    </source>
</evidence>
<dbReference type="PROSITE" id="PS51846">
    <property type="entry name" value="CNNM"/>
    <property type="match status" value="1"/>
</dbReference>
<evidence type="ECO:0000259" key="8">
    <source>
        <dbReference type="PROSITE" id="PS51846"/>
    </source>
</evidence>
<feature type="region of interest" description="Disordered" evidence="6">
    <location>
        <begin position="788"/>
        <end position="850"/>
    </location>
</feature>
<dbReference type="InterPro" id="IPR045095">
    <property type="entry name" value="ACDP"/>
</dbReference>
<feature type="transmembrane region" description="Helical" evidence="7">
    <location>
        <begin position="116"/>
        <end position="136"/>
    </location>
</feature>
<dbReference type="GO" id="GO:0010960">
    <property type="term" value="P:magnesium ion homeostasis"/>
    <property type="evidence" value="ECO:0007669"/>
    <property type="project" value="InterPro"/>
</dbReference>
<feature type="compositionally biased region" description="Acidic residues" evidence="6">
    <location>
        <begin position="408"/>
        <end position="419"/>
    </location>
</feature>
<feature type="compositionally biased region" description="Basic and acidic residues" evidence="6">
    <location>
        <begin position="453"/>
        <end position="470"/>
    </location>
</feature>
<evidence type="ECO:0000313" key="9">
    <source>
        <dbReference type="EMBL" id="KIK00621.1"/>
    </source>
</evidence>
<evidence type="ECO:0000256" key="6">
    <source>
        <dbReference type="SAM" id="MobiDB-lite"/>
    </source>
</evidence>
<dbReference type="PANTHER" id="PTHR12064:SF90">
    <property type="entry name" value="CNNM TRANSMEMBRANE DOMAIN-CONTAINING PROTEIN"/>
    <property type="match status" value="1"/>
</dbReference>
<accession>A0A0C9X6F3</accession>
<organism evidence="9 10">
    <name type="scientific">Laccaria amethystina LaAM-08-1</name>
    <dbReference type="NCBI Taxonomy" id="1095629"/>
    <lineage>
        <taxon>Eukaryota</taxon>
        <taxon>Fungi</taxon>
        <taxon>Dikarya</taxon>
        <taxon>Basidiomycota</taxon>
        <taxon>Agaricomycotina</taxon>
        <taxon>Agaricomycetes</taxon>
        <taxon>Agaricomycetidae</taxon>
        <taxon>Agaricales</taxon>
        <taxon>Agaricineae</taxon>
        <taxon>Hydnangiaceae</taxon>
        <taxon>Laccaria</taxon>
    </lineage>
</organism>
<gene>
    <name evidence="9" type="ORF">K443DRAFT_679091</name>
</gene>
<dbReference type="STRING" id="1095629.A0A0C9X6F3"/>
<keyword evidence="3 5" id="KW-1133">Transmembrane helix</keyword>
<dbReference type="Pfam" id="PF01595">
    <property type="entry name" value="CNNM"/>
    <property type="match status" value="1"/>
</dbReference>
<reference evidence="9 10" key="1">
    <citation type="submission" date="2014-04" db="EMBL/GenBank/DDBJ databases">
        <authorList>
            <consortium name="DOE Joint Genome Institute"/>
            <person name="Kuo A."/>
            <person name="Kohler A."/>
            <person name="Nagy L.G."/>
            <person name="Floudas D."/>
            <person name="Copeland A."/>
            <person name="Barry K.W."/>
            <person name="Cichocki N."/>
            <person name="Veneault-Fourrey C."/>
            <person name="LaButti K."/>
            <person name="Lindquist E.A."/>
            <person name="Lipzen A."/>
            <person name="Lundell T."/>
            <person name="Morin E."/>
            <person name="Murat C."/>
            <person name="Sun H."/>
            <person name="Tunlid A."/>
            <person name="Henrissat B."/>
            <person name="Grigoriev I.V."/>
            <person name="Hibbett D.S."/>
            <person name="Martin F."/>
            <person name="Nordberg H.P."/>
            <person name="Cantor M.N."/>
            <person name="Hua S.X."/>
        </authorList>
    </citation>
    <scope>NUCLEOTIDE SEQUENCE [LARGE SCALE GENOMIC DNA]</scope>
    <source>
        <strain evidence="9 10">LaAM-08-1</strain>
    </source>
</reference>
<reference evidence="10" key="2">
    <citation type="submission" date="2015-01" db="EMBL/GenBank/DDBJ databases">
        <title>Evolutionary Origins and Diversification of the Mycorrhizal Mutualists.</title>
        <authorList>
            <consortium name="DOE Joint Genome Institute"/>
            <consortium name="Mycorrhizal Genomics Consortium"/>
            <person name="Kohler A."/>
            <person name="Kuo A."/>
            <person name="Nagy L.G."/>
            <person name="Floudas D."/>
            <person name="Copeland A."/>
            <person name="Barry K.W."/>
            <person name="Cichocki N."/>
            <person name="Veneault-Fourrey C."/>
            <person name="LaButti K."/>
            <person name="Lindquist E.A."/>
            <person name="Lipzen A."/>
            <person name="Lundell T."/>
            <person name="Morin E."/>
            <person name="Murat C."/>
            <person name="Riley R."/>
            <person name="Ohm R."/>
            <person name="Sun H."/>
            <person name="Tunlid A."/>
            <person name="Henrissat B."/>
            <person name="Grigoriev I.V."/>
            <person name="Hibbett D.S."/>
            <person name="Martin F."/>
        </authorList>
    </citation>
    <scope>NUCLEOTIDE SEQUENCE [LARGE SCALE GENOMIC DNA]</scope>
    <source>
        <strain evidence="10">LaAM-08-1</strain>
    </source>
</reference>
<dbReference type="HOGENOM" id="CLU_011310_2_0_1"/>
<dbReference type="InterPro" id="IPR044751">
    <property type="entry name" value="Ion_transp-like_CBS"/>
</dbReference>
<protein>
    <submittedName>
        <fullName evidence="9">Unplaced genomic scaffold K443scaffold_87, whole genome shotgun sequence</fullName>
    </submittedName>
</protein>
<dbReference type="FunFam" id="3.10.580.10:FF:000053">
    <property type="entry name" value="Unplaced genomic scaffold supercont1.12, whole genome shotgun sequence"/>
    <property type="match status" value="1"/>
</dbReference>
<dbReference type="InterPro" id="IPR046342">
    <property type="entry name" value="CBS_dom_sf"/>
</dbReference>
<dbReference type="GO" id="GO:0016020">
    <property type="term" value="C:membrane"/>
    <property type="evidence" value="ECO:0007669"/>
    <property type="project" value="UniProtKB-SubCell"/>
</dbReference>
<dbReference type="Gene3D" id="3.10.580.10">
    <property type="entry name" value="CBS-domain"/>
    <property type="match status" value="2"/>
</dbReference>
<keyword evidence="4 5" id="KW-0472">Membrane</keyword>
<evidence type="ECO:0000256" key="1">
    <source>
        <dbReference type="ARBA" id="ARBA00004141"/>
    </source>
</evidence>
<feature type="compositionally biased region" description="Basic residues" evidence="6">
    <location>
        <begin position="476"/>
        <end position="485"/>
    </location>
</feature>
<evidence type="ECO:0000256" key="5">
    <source>
        <dbReference type="PROSITE-ProRule" id="PRU01193"/>
    </source>
</evidence>